<dbReference type="Pfam" id="PF07291">
    <property type="entry name" value="MauE"/>
    <property type="match status" value="1"/>
</dbReference>
<dbReference type="Proteomes" id="UP001208649">
    <property type="component" value="Unassembled WGS sequence"/>
</dbReference>
<accession>A0ABT2W8E2</accession>
<name>A0ABT2W8E2_9FLAO</name>
<evidence type="ECO:0000256" key="5">
    <source>
        <dbReference type="SAM" id="Phobius"/>
    </source>
</evidence>
<feature type="transmembrane region" description="Helical" evidence="5">
    <location>
        <begin position="116"/>
        <end position="133"/>
    </location>
</feature>
<organism evidence="7 8">
    <name type="scientific">Chryseobacterium edaphi</name>
    <dbReference type="NCBI Taxonomy" id="2976532"/>
    <lineage>
        <taxon>Bacteria</taxon>
        <taxon>Pseudomonadati</taxon>
        <taxon>Bacteroidota</taxon>
        <taxon>Flavobacteriia</taxon>
        <taxon>Flavobacteriales</taxon>
        <taxon>Weeksellaceae</taxon>
        <taxon>Chryseobacterium group</taxon>
        <taxon>Chryseobacterium</taxon>
    </lineage>
</organism>
<feature type="transmembrane region" description="Helical" evidence="5">
    <location>
        <begin position="45"/>
        <end position="68"/>
    </location>
</feature>
<evidence type="ECO:0000256" key="3">
    <source>
        <dbReference type="ARBA" id="ARBA00022989"/>
    </source>
</evidence>
<keyword evidence="8" id="KW-1185">Reference proteome</keyword>
<proteinExistence type="predicted"/>
<feature type="transmembrane region" description="Helical" evidence="5">
    <location>
        <begin position="75"/>
        <end position="96"/>
    </location>
</feature>
<sequence length="501" mass="57242">MKNRSINIPLIIAYFFILLFLYAAVSKILDFENFQVQIGQSPLLSAYAGIISYSVILVEIVIALLLSFERYRKTGLYASTALMSSFTIYIYLILNYSDFVPCSCGGILEKLGWTEHLIFNLVCVVLGIVAIISEKYCQGNSMRSSVLIILGTNIISIGMVITLFLSSEYIIKKENNFTRRFLLHPVSETNTLTLDNKDYYFAGFNQDTLYLGNRQYPLSLTTTDTALSKIHTSYLQPDHKQLDFKNISVEVKGTHYYVYDGTVPVIFRGNIGSIKAKTISYQDAYFNSLVVLDSTRFAVRTQSAATQNFILGQIDLRKTPKLTMISGILQKQTDGVFDLDGILIGDAAEKELIYTYAYRNEFIVMDNDMKIKQRLHTIDTVRNAQIRSVALSDGSRKMNQPPLKVNSQSFVYRGLLFNHSVLMGKNESKNAWKKADVIDVYQTDAQMYIGSFYIYRKNNKKLKELYVKDHSMYIIQDDLLTRYHLSEQITKYFRKGEAENP</sequence>
<evidence type="ECO:0000259" key="6">
    <source>
        <dbReference type="Pfam" id="PF07291"/>
    </source>
</evidence>
<evidence type="ECO:0000256" key="1">
    <source>
        <dbReference type="ARBA" id="ARBA00004141"/>
    </source>
</evidence>
<evidence type="ECO:0000313" key="7">
    <source>
        <dbReference type="EMBL" id="MCU7618466.1"/>
    </source>
</evidence>
<keyword evidence="3 5" id="KW-1133">Transmembrane helix</keyword>
<evidence type="ECO:0000313" key="8">
    <source>
        <dbReference type="Proteomes" id="UP001208649"/>
    </source>
</evidence>
<comment type="subcellular location">
    <subcellularLocation>
        <location evidence="1">Membrane</location>
        <topology evidence="1">Multi-pass membrane protein</topology>
    </subcellularLocation>
</comment>
<dbReference type="InterPro" id="IPR009908">
    <property type="entry name" value="Methylamine_util_MauE"/>
</dbReference>
<keyword evidence="4 5" id="KW-0472">Membrane</keyword>
<feature type="transmembrane region" description="Helical" evidence="5">
    <location>
        <begin position="145"/>
        <end position="165"/>
    </location>
</feature>
<protein>
    <submittedName>
        <fullName evidence="7">Tellurium resistance protein TerC</fullName>
    </submittedName>
</protein>
<feature type="transmembrane region" description="Helical" evidence="5">
    <location>
        <begin position="7"/>
        <end position="25"/>
    </location>
</feature>
<dbReference type="RefSeq" id="WP_263003979.1">
    <property type="nucleotide sequence ID" value="NZ_JAOTEM010000004.1"/>
</dbReference>
<evidence type="ECO:0000256" key="4">
    <source>
        <dbReference type="ARBA" id="ARBA00023136"/>
    </source>
</evidence>
<feature type="domain" description="Methylamine utilisation protein MauE" evidence="6">
    <location>
        <begin position="8"/>
        <end position="132"/>
    </location>
</feature>
<reference evidence="8" key="1">
    <citation type="submission" date="2023-07" db="EMBL/GenBank/DDBJ databases">
        <title>Chryseobacterium sp. strain PBS4-4 Genome sequencing and assembly.</title>
        <authorList>
            <person name="Jung Y."/>
        </authorList>
    </citation>
    <scope>NUCLEOTIDE SEQUENCE [LARGE SCALE GENOMIC DNA]</scope>
    <source>
        <strain evidence="8">PBS4-4</strain>
    </source>
</reference>
<gene>
    <name evidence="7" type="ORF">NZ698_14795</name>
</gene>
<evidence type="ECO:0000256" key="2">
    <source>
        <dbReference type="ARBA" id="ARBA00022692"/>
    </source>
</evidence>
<dbReference type="EMBL" id="JAOTEM010000004">
    <property type="protein sequence ID" value="MCU7618466.1"/>
    <property type="molecule type" value="Genomic_DNA"/>
</dbReference>
<comment type="caution">
    <text evidence="7">The sequence shown here is derived from an EMBL/GenBank/DDBJ whole genome shotgun (WGS) entry which is preliminary data.</text>
</comment>
<keyword evidence="2 5" id="KW-0812">Transmembrane</keyword>